<feature type="compositionally biased region" description="Basic and acidic residues" evidence="4">
    <location>
        <begin position="420"/>
        <end position="432"/>
    </location>
</feature>
<organism evidence="5 6">
    <name type="scientific">Candida glabrata</name>
    <name type="common">Yeast</name>
    <name type="synonym">Torulopsis glabrata</name>
    <dbReference type="NCBI Taxonomy" id="5478"/>
    <lineage>
        <taxon>Eukaryota</taxon>
        <taxon>Fungi</taxon>
        <taxon>Dikarya</taxon>
        <taxon>Ascomycota</taxon>
        <taxon>Saccharomycotina</taxon>
        <taxon>Saccharomycetes</taxon>
        <taxon>Saccharomycetales</taxon>
        <taxon>Saccharomycetaceae</taxon>
        <taxon>Nakaseomyces</taxon>
    </lineage>
</organism>
<dbReference type="AlphaFoldDB" id="A0A0W0C866"/>
<feature type="compositionally biased region" description="Polar residues" evidence="4">
    <location>
        <begin position="392"/>
        <end position="419"/>
    </location>
</feature>
<dbReference type="VEuPathDB" id="FungiDB:GVI51_L04345"/>
<dbReference type="HAMAP" id="MF_00292">
    <property type="entry name" value="Ribosomal_eS28"/>
    <property type="match status" value="1"/>
</dbReference>
<proteinExistence type="inferred from homology"/>
<dbReference type="VEuPathDB" id="FungiDB:CAGL0K06039g"/>
<dbReference type="InterPro" id="IPR028626">
    <property type="entry name" value="Ribosomal_eS28_CS"/>
</dbReference>
<dbReference type="GO" id="GO:0003735">
    <property type="term" value="F:structural constituent of ribosome"/>
    <property type="evidence" value="ECO:0007669"/>
    <property type="project" value="InterPro"/>
</dbReference>
<dbReference type="GO" id="GO:0030490">
    <property type="term" value="P:maturation of SSU-rRNA"/>
    <property type="evidence" value="ECO:0007669"/>
    <property type="project" value="TreeGrafter"/>
</dbReference>
<comment type="caution">
    <text evidence="5">The sequence shown here is derived from an EMBL/GenBank/DDBJ whole genome shotgun (WGS) entry which is preliminary data.</text>
</comment>
<dbReference type="GO" id="GO:0000028">
    <property type="term" value="P:ribosomal small subunit assembly"/>
    <property type="evidence" value="ECO:0007669"/>
    <property type="project" value="TreeGrafter"/>
</dbReference>
<evidence type="ECO:0000313" key="6">
    <source>
        <dbReference type="Proteomes" id="UP000054886"/>
    </source>
</evidence>
<dbReference type="InterPro" id="IPR000289">
    <property type="entry name" value="Ribosomal_eS28"/>
</dbReference>
<keyword evidence="2 5" id="KW-0689">Ribosomal protein</keyword>
<keyword evidence="3" id="KW-0687">Ribonucleoprotein</keyword>
<dbReference type="Gene3D" id="2.40.50.140">
    <property type="entry name" value="Nucleic acid-binding proteins"/>
    <property type="match status" value="1"/>
</dbReference>
<dbReference type="GO" id="GO:0022627">
    <property type="term" value="C:cytosolic small ribosomal subunit"/>
    <property type="evidence" value="ECO:0007669"/>
    <property type="project" value="TreeGrafter"/>
</dbReference>
<dbReference type="VEuPathDB" id="FungiDB:CAGL0K06061g"/>
<dbReference type="VEuPathDB" id="FungiDB:GVI51_K05885"/>
<dbReference type="EMBL" id="LLZZ01000183">
    <property type="protein sequence ID" value="KTA95682.1"/>
    <property type="molecule type" value="Genomic_DNA"/>
</dbReference>
<feature type="compositionally biased region" description="Polar residues" evidence="4">
    <location>
        <begin position="433"/>
        <end position="449"/>
    </location>
</feature>
<dbReference type="FunFam" id="2.40.50.140:FF:000025">
    <property type="entry name" value="40S ribosomal protein S28"/>
    <property type="match status" value="1"/>
</dbReference>
<dbReference type="InterPro" id="IPR012491">
    <property type="entry name" value="Red1/Rec10"/>
</dbReference>
<sequence>MDAQSILARYFDVKVVDGFYYIQIQFSDTEFLERTIQNAIANLTHKDIEVLFRFMLKEPLRSKKIWLLISIMFIELSHAKLQYKDIWIHLLRIQLTFNLEETEVPESNDVIINTLIDRGTKKDITFKNWKYFFILLKTLAYIYTSPSDGIQQLIISKFDYVKDFLTSNEIKDLNLLIMLISFLSLANGNAEHQEYPILRWKKQNIDKIFSNYKIMEFILDNFKEKLVNFVRIKKLFAVYESQNCQTKKIVGLSNSGSKRFCYSQFIHGNLYLWTGTNTFIHLRKKNIFLKKSNNCLIEIGFPRDITPFTQMALNEFEKSHIPMKYLKKLELEFNSEHECKIFLESMDNYFRISEAKDYLLLNFTESDTSSQIDNISNSELEFKEKSVPIQLKESNTNKNNNGHFNMQENSYRNTQLQTPERSDLKRNDKNDNDSIQNNKAHSNGEQYPSSEYGILLKPQPALCSSPLSDLNKKRLQRSLSKSSKNLKLVMEQQFNTTLNQSIEVMKENIIIPSSVAYQDHLIDKDLGRHRLIEGGRLTSQFVGHKPNNIPKVTSVSKTKPKSVKTADINVLNTIFGSASCTVRSYKVGRSKGKNVKPTTRGINKGKKMIANNSSENIHSNKTVKEKSNLVANLVPVETSTSQNMSKEIISHINSKVPNQEVSGIEDHTISLNNSGTLCDINTSKDANLSLSKSISKGAFSKSIQDQLANSINAIANQMISRISIINELLNKKIMQELSEKYEVLFSELHKSFKGDVERMVEFVGDLNKMSDLTEEEVIAEIRKRNIINSNITHTNSINSNTVNMDNKTPVTLARVIKVLGRTGSRGGVTQVRVEFLEDTSRTIVRNVKGPVRENDILVLMESEREARRLR</sequence>
<dbReference type="SUPFAM" id="SSF50249">
    <property type="entry name" value="Nucleic acid-binding proteins"/>
    <property type="match status" value="1"/>
</dbReference>
<comment type="similarity">
    <text evidence="1">Belongs to the eukaryotic ribosomal protein eS28 family.</text>
</comment>
<dbReference type="Pfam" id="PF01200">
    <property type="entry name" value="Ribosomal_S28e"/>
    <property type="match status" value="1"/>
</dbReference>
<dbReference type="VEuPathDB" id="FungiDB:B1J91_K06039g"/>
<evidence type="ECO:0000313" key="5">
    <source>
        <dbReference type="EMBL" id="KTA95682.1"/>
    </source>
</evidence>
<dbReference type="VEuPathDB" id="FungiDB:GWK60_L10703"/>
<dbReference type="VEuPathDB" id="FungiDB:B1J91_L04510g"/>
<dbReference type="GO" id="GO:0007131">
    <property type="term" value="P:reciprocal meiotic recombination"/>
    <property type="evidence" value="ECO:0007669"/>
    <property type="project" value="InterPro"/>
</dbReference>
<evidence type="ECO:0000256" key="1">
    <source>
        <dbReference type="ARBA" id="ARBA00005943"/>
    </source>
</evidence>
<dbReference type="PANTHER" id="PTHR10769">
    <property type="entry name" value="40S RIBOSOMAL PROTEIN S28"/>
    <property type="match status" value="1"/>
</dbReference>
<evidence type="ECO:0000256" key="3">
    <source>
        <dbReference type="ARBA" id="ARBA00023274"/>
    </source>
</evidence>
<evidence type="ECO:0000256" key="2">
    <source>
        <dbReference type="ARBA" id="ARBA00022980"/>
    </source>
</evidence>
<dbReference type="PANTHER" id="PTHR10769:SF3">
    <property type="entry name" value="SMALL RIBOSOMAL SUBUNIT PROTEIN ES28"/>
    <property type="match status" value="1"/>
</dbReference>
<protein>
    <submittedName>
        <fullName evidence="5">40S ribosomal protein S28</fullName>
    </submittedName>
</protein>
<dbReference type="InterPro" id="IPR012340">
    <property type="entry name" value="NA-bd_OB-fold"/>
</dbReference>
<accession>A0A0W0C866</accession>
<gene>
    <name evidence="5" type="ORF">AO440_003509</name>
</gene>
<reference evidence="5 6" key="1">
    <citation type="submission" date="2015-10" db="EMBL/GenBank/DDBJ databases">
        <title>Draft genomes sequences of Candida glabrata isolates 1A, 1B, 2A, 2B, 3A and 3B.</title>
        <authorList>
            <person name="Haavelsrud O.E."/>
            <person name="Gaustad P."/>
        </authorList>
    </citation>
    <scope>NUCLEOTIDE SEQUENCE [LARGE SCALE GENOMIC DNA]</scope>
    <source>
        <strain evidence="5">910700640</strain>
    </source>
</reference>
<name>A0A0W0C866_CANGB</name>
<dbReference type="Proteomes" id="UP000054886">
    <property type="component" value="Unassembled WGS sequence"/>
</dbReference>
<dbReference type="PROSITE" id="PS00961">
    <property type="entry name" value="RIBOSOMAL_S28E"/>
    <property type="match status" value="1"/>
</dbReference>
<dbReference type="VEuPathDB" id="FungiDB:GWK60_K05885"/>
<dbReference type="CDD" id="cd04457">
    <property type="entry name" value="S1_S28E"/>
    <property type="match status" value="1"/>
</dbReference>
<dbReference type="Pfam" id="PF07964">
    <property type="entry name" value="Red1"/>
    <property type="match status" value="1"/>
</dbReference>
<feature type="region of interest" description="Disordered" evidence="4">
    <location>
        <begin position="388"/>
        <end position="451"/>
    </location>
</feature>
<evidence type="ECO:0000256" key="4">
    <source>
        <dbReference type="SAM" id="MobiDB-lite"/>
    </source>
</evidence>
<dbReference type="GO" id="GO:0006412">
    <property type="term" value="P:translation"/>
    <property type="evidence" value="ECO:0007669"/>
    <property type="project" value="InterPro"/>
</dbReference>